<comment type="caution">
    <text evidence="5">The sequence shown here is derived from an EMBL/GenBank/DDBJ whole genome shotgun (WGS) entry which is preliminary data.</text>
</comment>
<sequence>METKGEAEDQNGSASHAQARTTIQASPCWARGKEIFFLSLLESKRPPSKGEIDDFMKDNAHLDGTIKDCQKIQKNADASYKEKTSGRLIGKLLNTLSIIKEVADPFLEFAPESVSIAWFAISALVQIGATDVENCELIFGACNNIATILLTCRLYENRYQDAPKEGAGSIEIGSREVEQKIIGGIPDIIASILDFSWHVRLLFKKNKFVRALKETFSPKIKEKIEAIDAGYANLRQIANDAFQERIMDSVEDLRKNLQQDRDELRSIMFPALSEISEKLNEISDVKANVELTRLREEFRIKRSDYLRPTETHIQQFNAIFDPVSKYADHICQWLFSDVHYKLWELHNDDIEQKEILHCQLLDARSEPDKTVELKVPNLFYIQARPGFGKSVTMASVVRKVSLDPNSVVAYFFFKQGDDTTQKTLRALSSLAAQLFDDKNTRTVEEILKLTSVLDQMKKTAQGAQRDQSEDDARSFGSVSFTIDMLKEAIRNIGSAIERRIYIVVDGMDECIDYDDEDLVPYLIDLSKLDNFRVIISSRESEELESLFADDYENDSDTSSAAQDAETEKPPPDCILAQKAVILNITQERNSTDMEIYLRKSLQRIMNHRSNRVSNPKSEKDASRVAKIIKRKANGMFTYAAIVIASLEQPSQLTLFQKLKNLPDGMDDLYRQRLEDLNHEEQRLVLTALKFVVWGFGGITTVEIAEQFKKIYHAPPKGGDDKSLKDEDDSDDDDEEETSTIKEAMASKDAVTDEEKSSPLVNGTAEDAEEKPEGYDAMDDPEIAETVYHLTRCGRDFFKFSNNQTDIDVVHKTVRDWVQHEAEKMAKWYEKSDASRPQITVTEKGELNVTLPIPPGLINGGRGASIELQTERDAQLDITTDILASLCNEKFIERYMGFGIDIPNEDGKEEKKPEEVPNASTVAPNTDDTSKESSTGAEKEEQPSPPLPDKEVVSTLDSSGGETDKEDLSTAPVEDKGSTDKRDRSTAPVEGKGSTPNGRKEEEDDSEKKGGELRPGIGVKRAFSFAAYEVEEKEFRYESAYLVDHLKRLETLWPKEDRKGPKWDTFWDKLRQFLEGKAFSHWLSQYFQFCEGYSPDTAYAQTHKFKAIHILGAEGCTMVVEFLLVDMKVDPNTLDGEGRTTFNFTFEETDCMKLLLKHGLKIDQKYDGKSYWEMIITDLWLDGWLHGNIPPKPEMAEICKIFIDIGADINEPIPMLGPSDHSDALHCAVASKSLALFDVLMAHPDVKVNSKDRHDMTPLNWMNFSPNTDYPLEISKAMTKRLLEAGADPNNQDANSGGPLFFAVSLQDKDVVELLLKHGADVNDDNNQGLTALHTAASAANKVDRGPETSESILRLLLSYGADVEKEAKDGETPLHRAAWSGYEKCFMILFQEYQKKRGPDKSFLLNSYGEENWTYFRNAARNKKGGMNIMKFLIQDWTPEQLQSMLANSNTKKETALHLAAFDGNFEMVKYLLDLGADAMVKSDFGTVLDRAIWGWAKSKAEMAEYSEKTLQRQKDLENVIYFLIERFPQLCQGGGANLRWAIKRYDEKLINKLVENGADIEWADPEGWTAYEYAYAERRIADMQQLPGFTTWKENRSLRETAVPSQMVIKETPNIFVLSEDGLEFQTVEGFVDAYGFNYGKDSKAIQIRADHPTAAHRPIFYFEVSIQELEVSNSGFSIGFMGGGCNMRAPPGSGSAEGETFGLWGYGHLQTTRNAKSVFHNVSTSSYITRIGLITYDKGDTIGCGYAVEDGKIFYTLNGTYLGTAFEDVRGRLYPSFGSYNKCKGKVNFGKEPFLFEDMRE</sequence>
<dbReference type="InterPro" id="IPR056884">
    <property type="entry name" value="NPHP3-like_N"/>
</dbReference>
<dbReference type="InterPro" id="IPR027417">
    <property type="entry name" value="P-loop_NTPase"/>
</dbReference>
<gene>
    <name evidence="5" type="ORF">TWF506_003768</name>
</gene>
<dbReference type="PROSITE" id="PS50297">
    <property type="entry name" value="ANK_REP_REGION"/>
    <property type="match status" value="3"/>
</dbReference>
<name>A0AAN8N2T4_9PEZI</name>
<accession>A0AAN8N2T4</accession>
<feature type="domain" description="B30.2/SPRY" evidence="4">
    <location>
        <begin position="1586"/>
        <end position="1796"/>
    </location>
</feature>
<dbReference type="Pfam" id="PF24883">
    <property type="entry name" value="NPHP3_N"/>
    <property type="match status" value="1"/>
</dbReference>
<dbReference type="SUPFAM" id="SSF52540">
    <property type="entry name" value="P-loop containing nucleoside triphosphate hydrolases"/>
    <property type="match status" value="1"/>
</dbReference>
<dbReference type="Gene3D" id="2.60.120.920">
    <property type="match status" value="1"/>
</dbReference>
<dbReference type="InterPro" id="IPR013320">
    <property type="entry name" value="ConA-like_dom_sf"/>
</dbReference>
<feature type="compositionally biased region" description="Basic and acidic residues" evidence="3">
    <location>
        <begin position="961"/>
        <end position="984"/>
    </location>
</feature>
<evidence type="ECO:0000256" key="3">
    <source>
        <dbReference type="SAM" id="MobiDB-lite"/>
    </source>
</evidence>
<keyword evidence="6" id="KW-1185">Reference proteome</keyword>
<dbReference type="InterPro" id="IPR043136">
    <property type="entry name" value="B30.2/SPRY_sf"/>
</dbReference>
<feature type="repeat" description="ANK" evidence="2">
    <location>
        <begin position="1452"/>
        <end position="1484"/>
    </location>
</feature>
<proteinExistence type="predicted"/>
<dbReference type="SMART" id="SM00248">
    <property type="entry name" value="ANK"/>
    <property type="match status" value="8"/>
</dbReference>
<dbReference type="InterPro" id="IPR051616">
    <property type="entry name" value="Cul2-RING_E3_ligase_SR"/>
</dbReference>
<dbReference type="Gene3D" id="1.25.40.20">
    <property type="entry name" value="Ankyrin repeat-containing domain"/>
    <property type="match status" value="3"/>
</dbReference>
<feature type="region of interest" description="Disordered" evidence="3">
    <location>
        <begin position="551"/>
        <end position="570"/>
    </location>
</feature>
<dbReference type="PANTHER" id="PTHR46224">
    <property type="entry name" value="ANKYRIN REPEAT FAMILY PROTEIN"/>
    <property type="match status" value="1"/>
</dbReference>
<keyword evidence="1" id="KW-0677">Repeat</keyword>
<dbReference type="PROSITE" id="PS50188">
    <property type="entry name" value="B302_SPRY"/>
    <property type="match status" value="1"/>
</dbReference>
<dbReference type="Proteomes" id="UP001307849">
    <property type="component" value="Unassembled WGS sequence"/>
</dbReference>
<reference evidence="5 6" key="1">
    <citation type="submission" date="2019-10" db="EMBL/GenBank/DDBJ databases">
        <authorList>
            <person name="Palmer J.M."/>
        </authorList>
    </citation>
    <scope>NUCLEOTIDE SEQUENCE [LARGE SCALE GENOMIC DNA]</scope>
    <source>
        <strain evidence="5 6">TWF506</strain>
    </source>
</reference>
<dbReference type="Pfam" id="PF12796">
    <property type="entry name" value="Ank_2"/>
    <property type="match status" value="2"/>
</dbReference>
<evidence type="ECO:0000256" key="2">
    <source>
        <dbReference type="PROSITE-ProRule" id="PRU00023"/>
    </source>
</evidence>
<keyword evidence="2" id="KW-0040">ANK repeat</keyword>
<evidence type="ECO:0000313" key="5">
    <source>
        <dbReference type="EMBL" id="KAK6501013.1"/>
    </source>
</evidence>
<dbReference type="CDD" id="cd12885">
    <property type="entry name" value="SPRY_RanBP_like"/>
    <property type="match status" value="1"/>
</dbReference>
<dbReference type="SUPFAM" id="SSF48403">
    <property type="entry name" value="Ankyrin repeat"/>
    <property type="match status" value="1"/>
</dbReference>
<evidence type="ECO:0000259" key="4">
    <source>
        <dbReference type="PROSITE" id="PS50188"/>
    </source>
</evidence>
<feature type="compositionally biased region" description="Acidic residues" evidence="3">
    <location>
        <begin position="765"/>
        <end position="776"/>
    </location>
</feature>
<evidence type="ECO:0000256" key="1">
    <source>
        <dbReference type="ARBA" id="ARBA00022737"/>
    </source>
</evidence>
<protein>
    <recommendedName>
        <fullName evidence="4">B30.2/SPRY domain-containing protein</fullName>
    </recommendedName>
</protein>
<feature type="compositionally biased region" description="Basic and acidic residues" evidence="3">
    <location>
        <begin position="936"/>
        <end position="951"/>
    </location>
</feature>
<feature type="repeat" description="ANK" evidence="2">
    <location>
        <begin position="1327"/>
        <end position="1368"/>
    </location>
</feature>
<feature type="compositionally biased region" description="Acidic residues" evidence="3">
    <location>
        <begin position="725"/>
        <end position="737"/>
    </location>
</feature>
<dbReference type="SMART" id="SM00449">
    <property type="entry name" value="SPRY"/>
    <property type="match status" value="1"/>
</dbReference>
<feature type="repeat" description="ANK" evidence="2">
    <location>
        <begin position="1294"/>
        <end position="1326"/>
    </location>
</feature>
<feature type="region of interest" description="Disordered" evidence="3">
    <location>
        <begin position="714"/>
        <end position="776"/>
    </location>
</feature>
<dbReference type="EMBL" id="JAVHJM010000012">
    <property type="protein sequence ID" value="KAK6501013.1"/>
    <property type="molecule type" value="Genomic_DNA"/>
</dbReference>
<dbReference type="InterPro" id="IPR003877">
    <property type="entry name" value="SPRY_dom"/>
</dbReference>
<feature type="compositionally biased region" description="Basic and acidic residues" evidence="3">
    <location>
        <begin position="904"/>
        <end position="914"/>
    </location>
</feature>
<dbReference type="Pfam" id="PF00622">
    <property type="entry name" value="SPRY"/>
    <property type="match status" value="1"/>
</dbReference>
<feature type="compositionally biased region" description="Basic and acidic residues" evidence="3">
    <location>
        <begin position="997"/>
        <end position="1011"/>
    </location>
</feature>
<dbReference type="SUPFAM" id="SSF49899">
    <property type="entry name" value="Concanavalin A-like lectins/glucanases"/>
    <property type="match status" value="1"/>
</dbReference>
<dbReference type="InterPro" id="IPR002110">
    <property type="entry name" value="Ankyrin_rpt"/>
</dbReference>
<feature type="region of interest" description="Disordered" evidence="3">
    <location>
        <begin position="904"/>
        <end position="1013"/>
    </location>
</feature>
<dbReference type="InterPro" id="IPR036770">
    <property type="entry name" value="Ankyrin_rpt-contain_sf"/>
</dbReference>
<dbReference type="InterPro" id="IPR044736">
    <property type="entry name" value="Gid1/RanBPM/SPLA_SPRY"/>
</dbReference>
<dbReference type="Gene3D" id="3.40.50.300">
    <property type="entry name" value="P-loop containing nucleotide triphosphate hydrolases"/>
    <property type="match status" value="1"/>
</dbReference>
<dbReference type="PANTHER" id="PTHR46224:SF64">
    <property type="entry name" value="IQ MOTIF AND ANKYRIN REPEAT DOMAIN-CONTAINING PROTEIN 1"/>
    <property type="match status" value="1"/>
</dbReference>
<organism evidence="5 6">
    <name type="scientific">Arthrobotrys conoides</name>
    <dbReference type="NCBI Taxonomy" id="74498"/>
    <lineage>
        <taxon>Eukaryota</taxon>
        <taxon>Fungi</taxon>
        <taxon>Dikarya</taxon>
        <taxon>Ascomycota</taxon>
        <taxon>Pezizomycotina</taxon>
        <taxon>Orbiliomycetes</taxon>
        <taxon>Orbiliales</taxon>
        <taxon>Orbiliaceae</taxon>
        <taxon>Arthrobotrys</taxon>
    </lineage>
</organism>
<dbReference type="InterPro" id="IPR001870">
    <property type="entry name" value="B30.2/SPRY"/>
</dbReference>
<feature type="compositionally biased region" description="Polar residues" evidence="3">
    <location>
        <begin position="917"/>
        <end position="935"/>
    </location>
</feature>
<evidence type="ECO:0000313" key="6">
    <source>
        <dbReference type="Proteomes" id="UP001307849"/>
    </source>
</evidence>
<dbReference type="PROSITE" id="PS50088">
    <property type="entry name" value="ANK_REPEAT"/>
    <property type="match status" value="3"/>
</dbReference>